<proteinExistence type="predicted"/>
<protein>
    <submittedName>
        <fullName evidence="2">VOC family protein</fullName>
    </submittedName>
</protein>
<dbReference type="SUPFAM" id="SSF54593">
    <property type="entry name" value="Glyoxalase/Bleomycin resistance protein/Dihydroxybiphenyl dioxygenase"/>
    <property type="match status" value="1"/>
</dbReference>
<evidence type="ECO:0000313" key="2">
    <source>
        <dbReference type="EMBL" id="PSH62568.1"/>
    </source>
</evidence>
<keyword evidence="3" id="KW-1185">Reference proteome</keyword>
<evidence type="ECO:0000259" key="1">
    <source>
        <dbReference type="Pfam" id="PF06983"/>
    </source>
</evidence>
<accession>A0A2P7B7Z2</accession>
<dbReference type="EMBL" id="PGGO01000029">
    <property type="protein sequence ID" value="PSH62568.1"/>
    <property type="molecule type" value="Genomic_DNA"/>
</dbReference>
<dbReference type="AlphaFoldDB" id="A0A2P7B7Z2"/>
<dbReference type="RefSeq" id="WP_106713873.1">
    <property type="nucleotide sequence ID" value="NZ_PGGO01000029.1"/>
</dbReference>
<organism evidence="2 3">
    <name type="scientific">Phyllobacterium brassicacearum</name>
    <dbReference type="NCBI Taxonomy" id="314235"/>
    <lineage>
        <taxon>Bacteria</taxon>
        <taxon>Pseudomonadati</taxon>
        <taxon>Pseudomonadota</taxon>
        <taxon>Alphaproteobacteria</taxon>
        <taxon>Hyphomicrobiales</taxon>
        <taxon>Phyllobacteriaceae</taxon>
        <taxon>Phyllobacterium</taxon>
    </lineage>
</organism>
<sequence>MKINPYLLFDGQCEQAFKFYEDVLGGKIEAMIRFDEMQESGDYPPESAKKIMHVSLRFGDNVLMGSDDPSPAFQKAQGMSVALHTDTPAEAESLFAALSKDATTVIMPIGETSWAQRFGMFVDRFGTPWMINCSRPM</sequence>
<dbReference type="InterPro" id="IPR029068">
    <property type="entry name" value="Glyas_Bleomycin-R_OHBP_Dase"/>
</dbReference>
<dbReference type="Gene3D" id="3.10.180.10">
    <property type="entry name" value="2,3-Dihydroxybiphenyl 1,2-Dioxygenase, domain 1"/>
    <property type="match status" value="1"/>
</dbReference>
<dbReference type="CDD" id="cd06588">
    <property type="entry name" value="PhnB_like"/>
    <property type="match status" value="1"/>
</dbReference>
<dbReference type="InterPro" id="IPR028973">
    <property type="entry name" value="PhnB-like"/>
</dbReference>
<dbReference type="PANTHER" id="PTHR33990">
    <property type="entry name" value="PROTEIN YJDN-RELATED"/>
    <property type="match status" value="1"/>
</dbReference>
<dbReference type="OrthoDB" id="9795306at2"/>
<comment type="caution">
    <text evidence="2">The sequence shown here is derived from an EMBL/GenBank/DDBJ whole genome shotgun (WGS) entry which is preliminary data.</text>
</comment>
<dbReference type="PANTHER" id="PTHR33990:SF1">
    <property type="entry name" value="PROTEIN YJDN"/>
    <property type="match status" value="1"/>
</dbReference>
<dbReference type="Pfam" id="PF06983">
    <property type="entry name" value="3-dmu-9_3-mt"/>
    <property type="match status" value="1"/>
</dbReference>
<evidence type="ECO:0000313" key="3">
    <source>
        <dbReference type="Proteomes" id="UP000241444"/>
    </source>
</evidence>
<reference evidence="3" key="1">
    <citation type="submission" date="2017-11" db="EMBL/GenBank/DDBJ databases">
        <authorList>
            <person name="Kuznetsova I."/>
            <person name="Sazanova A."/>
            <person name="Chirak E."/>
            <person name="Safronova V."/>
            <person name="Willems A."/>
        </authorList>
    </citation>
    <scope>NUCLEOTIDE SEQUENCE [LARGE SCALE GENOMIC DNA]</scope>
    <source>
        <strain evidence="3">STM 196</strain>
    </source>
</reference>
<dbReference type="Proteomes" id="UP000241444">
    <property type="component" value="Unassembled WGS sequence"/>
</dbReference>
<feature type="domain" description="PhnB-like" evidence="1">
    <location>
        <begin position="2"/>
        <end position="131"/>
    </location>
</feature>
<gene>
    <name evidence="2" type="ORF">CU102_25260</name>
</gene>
<name>A0A2P7B7Z2_9HYPH</name>